<evidence type="ECO:0000313" key="2">
    <source>
        <dbReference type="Proteomes" id="UP000518266"/>
    </source>
</evidence>
<sequence length="121" mass="13297">MASVPLSYAWLHLDGSLEVICNKCFVSTDRHQGIGFFSVGLRVELLLGWRWLKCCGFNNYTDFVGSKFEEENGGSLPPLAVGLTASPAAASRQSAAMWRVTEMLCKERKGKLEGGQILMPL</sequence>
<keyword evidence="2" id="KW-1185">Reference proteome</keyword>
<reference evidence="1 2" key="1">
    <citation type="submission" date="2020-03" db="EMBL/GenBank/DDBJ databases">
        <title>Dissostichus mawsoni Genome sequencing and assembly.</title>
        <authorList>
            <person name="Park H."/>
        </authorList>
    </citation>
    <scope>NUCLEOTIDE SEQUENCE [LARGE SCALE GENOMIC DNA]</scope>
    <source>
        <strain evidence="1">DM0001</strain>
        <tissue evidence="1">Muscle</tissue>
    </source>
</reference>
<dbReference type="Proteomes" id="UP000518266">
    <property type="component" value="Unassembled WGS sequence"/>
</dbReference>
<proteinExistence type="predicted"/>
<comment type="caution">
    <text evidence="1">The sequence shown here is derived from an EMBL/GenBank/DDBJ whole genome shotgun (WGS) entry which is preliminary data.</text>
</comment>
<organism evidence="1 2">
    <name type="scientific">Dissostichus mawsoni</name>
    <name type="common">Antarctic cod</name>
    <dbReference type="NCBI Taxonomy" id="36200"/>
    <lineage>
        <taxon>Eukaryota</taxon>
        <taxon>Metazoa</taxon>
        <taxon>Chordata</taxon>
        <taxon>Craniata</taxon>
        <taxon>Vertebrata</taxon>
        <taxon>Euteleostomi</taxon>
        <taxon>Actinopterygii</taxon>
        <taxon>Neopterygii</taxon>
        <taxon>Teleostei</taxon>
        <taxon>Neoteleostei</taxon>
        <taxon>Acanthomorphata</taxon>
        <taxon>Eupercaria</taxon>
        <taxon>Perciformes</taxon>
        <taxon>Notothenioidei</taxon>
        <taxon>Nototheniidae</taxon>
        <taxon>Dissostichus</taxon>
    </lineage>
</organism>
<protein>
    <submittedName>
        <fullName evidence="1">Uncharacterized protein</fullName>
    </submittedName>
</protein>
<evidence type="ECO:0000313" key="1">
    <source>
        <dbReference type="EMBL" id="KAF3835561.1"/>
    </source>
</evidence>
<dbReference type="AlphaFoldDB" id="A0A7J5XF42"/>
<accession>A0A7J5XF42</accession>
<name>A0A7J5XF42_DISMA</name>
<gene>
    <name evidence="1" type="ORF">F7725_028119</name>
</gene>
<dbReference type="EMBL" id="JAAKFY010000025">
    <property type="protein sequence ID" value="KAF3835561.1"/>
    <property type="molecule type" value="Genomic_DNA"/>
</dbReference>